<reference evidence="4 5" key="1">
    <citation type="submission" date="2016-10" db="EMBL/GenBank/DDBJ databases">
        <title>Draft genome sequences of four alkaliphilic bacteria belonging to the Anaerobacillus genus.</title>
        <authorList>
            <person name="Bassil N.M."/>
            <person name="Lloyd J.R."/>
        </authorList>
    </citation>
    <scope>NUCLEOTIDE SEQUENCE [LARGE SCALE GENOMIC DNA]</scope>
    <source>
        <strain evidence="4 5">DSM 18345</strain>
    </source>
</reference>
<keyword evidence="1 2" id="KW-0963">Cytoplasm</keyword>
<dbReference type="OrthoDB" id="390105at2"/>
<proteinExistence type="inferred from homology"/>
<protein>
    <recommendedName>
        <fullName evidence="2">UPF0291 protein BKP37_11205</fullName>
    </recommendedName>
</protein>
<sequence length="80" mass="9280">MLSKEKLQRINELSKKAKSGGLTPEETKEQQKLRQEYIQTFRSSFKNHLHSIKVVDEKGQDVTPQKLKASKKANNTFLKH</sequence>
<dbReference type="GO" id="GO:0005737">
    <property type="term" value="C:cytoplasm"/>
    <property type="evidence" value="ECO:0007669"/>
    <property type="project" value="UniProtKB-SubCell"/>
</dbReference>
<feature type="region of interest" description="Disordered" evidence="3">
    <location>
        <begin position="1"/>
        <end position="29"/>
    </location>
</feature>
<organism evidence="4 5">
    <name type="scientific">Anaerobacillus alkalilacustris</name>
    <dbReference type="NCBI Taxonomy" id="393763"/>
    <lineage>
        <taxon>Bacteria</taxon>
        <taxon>Bacillati</taxon>
        <taxon>Bacillota</taxon>
        <taxon>Bacilli</taxon>
        <taxon>Bacillales</taxon>
        <taxon>Bacillaceae</taxon>
        <taxon>Anaerobacillus</taxon>
    </lineage>
</organism>
<comment type="subcellular location">
    <subcellularLocation>
        <location evidence="2">Cytoplasm</location>
    </subcellularLocation>
</comment>
<dbReference type="AlphaFoldDB" id="A0A1S2LL58"/>
<keyword evidence="5" id="KW-1185">Reference proteome</keyword>
<evidence type="ECO:0000256" key="1">
    <source>
        <dbReference type="ARBA" id="ARBA00022490"/>
    </source>
</evidence>
<accession>A0A1S2LL58</accession>
<comment type="caution">
    <text evidence="4">The sequence shown here is derived from an EMBL/GenBank/DDBJ whole genome shotgun (WGS) entry which is preliminary data.</text>
</comment>
<dbReference type="Gene3D" id="1.10.287.540">
    <property type="entry name" value="Helix hairpin bin"/>
    <property type="match status" value="1"/>
</dbReference>
<dbReference type="Pfam" id="PF05979">
    <property type="entry name" value="DUF896"/>
    <property type="match status" value="1"/>
</dbReference>
<dbReference type="PANTHER" id="PTHR37300:SF2">
    <property type="entry name" value="UPF0291 PROTEIN BC_1827"/>
    <property type="match status" value="1"/>
</dbReference>
<dbReference type="InterPro" id="IPR009242">
    <property type="entry name" value="DUF896"/>
</dbReference>
<dbReference type="PANTHER" id="PTHR37300">
    <property type="entry name" value="UPF0291 PROTEIN CBO2609/CLC_2481"/>
    <property type="match status" value="1"/>
</dbReference>
<dbReference type="Proteomes" id="UP000179524">
    <property type="component" value="Unassembled WGS sequence"/>
</dbReference>
<evidence type="ECO:0000313" key="4">
    <source>
        <dbReference type="EMBL" id="OIJ13074.1"/>
    </source>
</evidence>
<name>A0A1S2LL58_9BACI</name>
<evidence type="ECO:0000256" key="3">
    <source>
        <dbReference type="SAM" id="MobiDB-lite"/>
    </source>
</evidence>
<feature type="region of interest" description="Disordered" evidence="3">
    <location>
        <begin position="56"/>
        <end position="80"/>
    </location>
</feature>
<comment type="similarity">
    <text evidence="2">Belongs to the UPF0291 family.</text>
</comment>
<gene>
    <name evidence="4" type="ORF">BKP37_11205</name>
</gene>
<evidence type="ECO:0000256" key="2">
    <source>
        <dbReference type="HAMAP-Rule" id="MF_01103"/>
    </source>
</evidence>
<feature type="compositionally biased region" description="Basic and acidic residues" evidence="3">
    <location>
        <begin position="1"/>
        <end position="15"/>
    </location>
</feature>
<evidence type="ECO:0000313" key="5">
    <source>
        <dbReference type="Proteomes" id="UP000179524"/>
    </source>
</evidence>
<dbReference type="EMBL" id="MLQR01000029">
    <property type="protein sequence ID" value="OIJ13074.1"/>
    <property type="molecule type" value="Genomic_DNA"/>
</dbReference>
<dbReference type="HAMAP" id="MF_01103">
    <property type="entry name" value="UPF0291"/>
    <property type="match status" value="1"/>
</dbReference>
<dbReference type="RefSeq" id="WP_071309672.1">
    <property type="nucleotide sequence ID" value="NZ_MLQR01000029.1"/>
</dbReference>
<dbReference type="SUPFAM" id="SSF158221">
    <property type="entry name" value="YnzC-like"/>
    <property type="match status" value="1"/>
</dbReference>